<dbReference type="EMBL" id="VAFL01000014">
    <property type="protein sequence ID" value="TKW65286.1"/>
    <property type="molecule type" value="Genomic_DNA"/>
</dbReference>
<accession>A0A533I0R3</accession>
<dbReference type="Proteomes" id="UP000315344">
    <property type="component" value="Unassembled WGS sequence"/>
</dbReference>
<feature type="transmembrane region" description="Helical" evidence="1">
    <location>
        <begin position="124"/>
        <end position="140"/>
    </location>
</feature>
<keyword evidence="1" id="KW-1133">Transmembrane helix</keyword>
<gene>
    <name evidence="2" type="ORF">DI616_15205</name>
</gene>
<proteinExistence type="predicted"/>
<evidence type="ECO:0000313" key="2">
    <source>
        <dbReference type="EMBL" id="TKW65286.1"/>
    </source>
</evidence>
<feature type="transmembrane region" description="Helical" evidence="1">
    <location>
        <begin position="45"/>
        <end position="65"/>
    </location>
</feature>
<sequence>MTDNRNLTLTLYAVAFMTSISLFGLVDAVSADAVETAAVAVTRAFLLPILGIAALCFLIVTLIMLTRGHLRGTYVWNTPKAERQVLELGIGAASYFGVLALISFALALIAPSQMAATSAGMAEHWPWFLAVPCLAIGAAARQNKPSWLVAGAIFATIGLFT</sequence>
<comment type="caution">
    <text evidence="2">The sequence shown here is derived from an EMBL/GenBank/DDBJ whole genome shotgun (WGS) entry which is preliminary data.</text>
</comment>
<name>A0A533I0R3_PARDE</name>
<organism evidence="2 3">
    <name type="scientific">Paracoccus denitrificans</name>
    <dbReference type="NCBI Taxonomy" id="266"/>
    <lineage>
        <taxon>Bacteria</taxon>
        <taxon>Pseudomonadati</taxon>
        <taxon>Pseudomonadota</taxon>
        <taxon>Alphaproteobacteria</taxon>
        <taxon>Rhodobacterales</taxon>
        <taxon>Paracoccaceae</taxon>
        <taxon>Paracoccus</taxon>
    </lineage>
</organism>
<feature type="transmembrane region" description="Helical" evidence="1">
    <location>
        <begin position="85"/>
        <end position="109"/>
    </location>
</feature>
<reference evidence="2 3" key="1">
    <citation type="journal article" date="2017" name="Nat. Commun.">
        <title>In situ click chemistry generation of cyclooxygenase-2 inhibitors.</title>
        <authorList>
            <person name="Bhardwaj A."/>
            <person name="Kaur J."/>
            <person name="Wuest M."/>
            <person name="Wuest F."/>
        </authorList>
    </citation>
    <scope>NUCLEOTIDE SEQUENCE [LARGE SCALE GENOMIC DNA]</scope>
    <source>
        <strain evidence="2">S2_012_000_R3_94</strain>
    </source>
</reference>
<feature type="transmembrane region" description="Helical" evidence="1">
    <location>
        <begin position="7"/>
        <end position="25"/>
    </location>
</feature>
<keyword evidence="1" id="KW-0472">Membrane</keyword>
<keyword evidence="1" id="KW-0812">Transmembrane</keyword>
<evidence type="ECO:0000313" key="3">
    <source>
        <dbReference type="Proteomes" id="UP000315344"/>
    </source>
</evidence>
<dbReference type="AlphaFoldDB" id="A0A533I0R3"/>
<evidence type="ECO:0000256" key="1">
    <source>
        <dbReference type="SAM" id="Phobius"/>
    </source>
</evidence>
<protein>
    <submittedName>
        <fullName evidence="2">Uncharacterized protein</fullName>
    </submittedName>
</protein>